<name>A0A9X3UF29_9HYPH</name>
<sequence>MYERMEQVVAMEEKDVTEPSAPAEFGEALSVVALEHMTGPCRGTVTWLWQPEVYLRLGPYGHMHITEGPMNEAREGWVARICRDGNGFNISAVDDQPLWINRKQVDSKVLEHHDTIEFGNNGPMSRCYLYDNQHPMRETVTDIIGDTLAYFRNSRQPFFNRLMRSAGQLARRLAGETTLLFRFSVIVALAFLGWFTYQQGRIDTLLTQQVESGAAELEAFSSRLTRAREEALTPEDLTALSSELRDELATTAERVTDIERRSEASANVIADAMPSVLFLQGSWGFREKDGERMLRIVVDENGNPLPTASGVPRLSLDGTGPVAERQFTGTGFMVGDNGALVTNRHVGLPWEYDANVKMMLTGNLEPIMTRFIAYVPGVPDSIPVEFVAGSDDADVAILRQTETVLQIKGLRLAGAPPDPGEEIIVMGYPTGLRSMLAQAGERFLEDLRKTGETGFWSVAERLALSGRILPLASRGIVGGTSGETIAYDAETTHGGSGGPVLDINGEVVAVNAAILPEYGGSNLGVPVAKVRELLERAKMN</sequence>
<reference evidence="2" key="1">
    <citation type="submission" date="2022-11" db="EMBL/GenBank/DDBJ databases">
        <title>Draft genome sequence of Hoeflea poritis E7-10 and Hoeflea prorocentri PM5-8, separated from scleractinian coral Porites lutea and marine dinoflagellate.</title>
        <authorList>
            <person name="Zhang G."/>
            <person name="Wei Q."/>
            <person name="Cai L."/>
        </authorList>
    </citation>
    <scope>NUCLEOTIDE SEQUENCE</scope>
    <source>
        <strain evidence="2">PM5-8</strain>
    </source>
</reference>
<dbReference type="Proteomes" id="UP001151234">
    <property type="component" value="Unassembled WGS sequence"/>
</dbReference>
<evidence type="ECO:0000313" key="2">
    <source>
        <dbReference type="EMBL" id="MDA5397249.1"/>
    </source>
</evidence>
<dbReference type="PRINTS" id="PR00834">
    <property type="entry name" value="PROTEASES2C"/>
</dbReference>
<keyword evidence="2" id="KW-0378">Hydrolase</keyword>
<organism evidence="2 3">
    <name type="scientific">Hoeflea prorocentri</name>
    <dbReference type="NCBI Taxonomy" id="1922333"/>
    <lineage>
        <taxon>Bacteria</taxon>
        <taxon>Pseudomonadati</taxon>
        <taxon>Pseudomonadota</taxon>
        <taxon>Alphaproteobacteria</taxon>
        <taxon>Hyphomicrobiales</taxon>
        <taxon>Rhizobiaceae</taxon>
        <taxon>Hoeflea</taxon>
    </lineage>
</organism>
<comment type="caution">
    <text evidence="2">The sequence shown here is derived from an EMBL/GenBank/DDBJ whole genome shotgun (WGS) entry which is preliminary data.</text>
</comment>
<dbReference type="Gene3D" id="2.40.10.10">
    <property type="entry name" value="Trypsin-like serine proteases"/>
    <property type="match status" value="2"/>
</dbReference>
<dbReference type="PANTHER" id="PTHR43019:SF23">
    <property type="entry name" value="PROTEASE DO-LIKE 5, CHLOROPLASTIC"/>
    <property type="match status" value="1"/>
</dbReference>
<keyword evidence="2" id="KW-0645">Protease</keyword>
<accession>A0A9X3UF29</accession>
<dbReference type="SUPFAM" id="SSF50494">
    <property type="entry name" value="Trypsin-like serine proteases"/>
    <property type="match status" value="1"/>
</dbReference>
<keyword evidence="1" id="KW-0472">Membrane</keyword>
<dbReference type="GO" id="GO:0006508">
    <property type="term" value="P:proteolysis"/>
    <property type="evidence" value="ECO:0007669"/>
    <property type="project" value="UniProtKB-KW"/>
</dbReference>
<dbReference type="RefSeq" id="WP_267988715.1">
    <property type="nucleotide sequence ID" value="NZ_JAPJZI010000001.1"/>
</dbReference>
<dbReference type="EMBL" id="JAPJZI010000001">
    <property type="protein sequence ID" value="MDA5397249.1"/>
    <property type="molecule type" value="Genomic_DNA"/>
</dbReference>
<dbReference type="Pfam" id="PF13365">
    <property type="entry name" value="Trypsin_2"/>
    <property type="match status" value="1"/>
</dbReference>
<dbReference type="InterPro" id="IPR001940">
    <property type="entry name" value="Peptidase_S1C"/>
</dbReference>
<protein>
    <submittedName>
        <fullName evidence="2">Serine protease</fullName>
    </submittedName>
</protein>
<proteinExistence type="predicted"/>
<keyword evidence="1" id="KW-1133">Transmembrane helix</keyword>
<evidence type="ECO:0000256" key="1">
    <source>
        <dbReference type="SAM" id="Phobius"/>
    </source>
</evidence>
<dbReference type="GO" id="GO:0004252">
    <property type="term" value="F:serine-type endopeptidase activity"/>
    <property type="evidence" value="ECO:0007669"/>
    <property type="project" value="InterPro"/>
</dbReference>
<dbReference type="InterPro" id="IPR009003">
    <property type="entry name" value="Peptidase_S1_PA"/>
</dbReference>
<dbReference type="AlphaFoldDB" id="A0A9X3UF29"/>
<gene>
    <name evidence="2" type="ORF">OQ273_01580</name>
</gene>
<evidence type="ECO:0000313" key="3">
    <source>
        <dbReference type="Proteomes" id="UP001151234"/>
    </source>
</evidence>
<dbReference type="PANTHER" id="PTHR43019">
    <property type="entry name" value="SERINE ENDOPROTEASE DEGS"/>
    <property type="match status" value="1"/>
</dbReference>
<dbReference type="InterPro" id="IPR043504">
    <property type="entry name" value="Peptidase_S1_PA_chymotrypsin"/>
</dbReference>
<keyword evidence="1" id="KW-0812">Transmembrane</keyword>
<feature type="transmembrane region" description="Helical" evidence="1">
    <location>
        <begin position="179"/>
        <end position="197"/>
    </location>
</feature>
<keyword evidence="3" id="KW-1185">Reference proteome</keyword>